<comment type="subcellular location">
    <subcellularLocation>
        <location evidence="1">Membrane</location>
        <topology evidence="1">Multi-pass membrane protein</topology>
    </subcellularLocation>
</comment>
<dbReference type="Proteomes" id="UP000694580">
    <property type="component" value="Chromosome 12"/>
</dbReference>
<dbReference type="Ensembl" id="ENSDCDT00010015019.1">
    <property type="protein sequence ID" value="ENSDCDP00010014247.1"/>
    <property type="gene ID" value="ENSDCDG00010006535.1"/>
</dbReference>
<keyword evidence="4 10" id="KW-1133">Transmembrane helix</keyword>
<dbReference type="GeneTree" id="ENSGT00650000093633"/>
<evidence type="ECO:0000256" key="1">
    <source>
        <dbReference type="ARBA" id="ARBA00004141"/>
    </source>
</evidence>
<feature type="transmembrane region" description="Helical" evidence="10">
    <location>
        <begin position="200"/>
        <end position="218"/>
    </location>
</feature>
<dbReference type="PROSITE" id="PS50262">
    <property type="entry name" value="G_PROTEIN_RECEP_F1_2"/>
    <property type="match status" value="1"/>
</dbReference>
<feature type="transmembrane region" description="Helical" evidence="10">
    <location>
        <begin position="285"/>
        <end position="305"/>
    </location>
</feature>
<feature type="transmembrane region" description="Helical" evidence="10">
    <location>
        <begin position="89"/>
        <end position="110"/>
    </location>
</feature>
<gene>
    <name evidence="12" type="primary">LOC114800942</name>
</gene>
<protein>
    <recommendedName>
        <fullName evidence="11">G-protein coupled receptors family 1 profile domain-containing protein</fullName>
    </recommendedName>
</protein>
<evidence type="ECO:0000256" key="10">
    <source>
        <dbReference type="SAM" id="Phobius"/>
    </source>
</evidence>
<evidence type="ECO:0000256" key="6">
    <source>
        <dbReference type="ARBA" id="ARBA00023136"/>
    </source>
</evidence>
<dbReference type="PRINTS" id="PR00237">
    <property type="entry name" value="GPCRRHODOPSN"/>
</dbReference>
<reference evidence="12" key="3">
    <citation type="submission" date="2025-09" db="UniProtKB">
        <authorList>
            <consortium name="Ensembl"/>
        </authorList>
    </citation>
    <scope>IDENTIFICATION</scope>
</reference>
<dbReference type="PANTHER" id="PTHR11394:SF72">
    <property type="entry name" value="OLFACTORY RECEPTOR CLASS A-LIKE PROTEIN 4"/>
    <property type="match status" value="1"/>
</dbReference>
<feature type="transmembrane region" description="Helical" evidence="10">
    <location>
        <begin position="131"/>
        <end position="152"/>
    </location>
</feature>
<evidence type="ECO:0000256" key="4">
    <source>
        <dbReference type="ARBA" id="ARBA00022989"/>
    </source>
</evidence>
<dbReference type="SUPFAM" id="SSF81321">
    <property type="entry name" value="Family A G protein-coupled receptor-like"/>
    <property type="match status" value="1"/>
</dbReference>
<feature type="domain" description="G-protein coupled receptors family 1 profile" evidence="11">
    <location>
        <begin position="22"/>
        <end position="264"/>
    </location>
</feature>
<dbReference type="Gene3D" id="1.20.1070.10">
    <property type="entry name" value="Rhodopsin 7-helix transmembrane proteins"/>
    <property type="match status" value="1"/>
</dbReference>
<evidence type="ECO:0000313" key="12">
    <source>
        <dbReference type="Ensembl" id="ENSDCDP00010014247.1"/>
    </source>
</evidence>
<dbReference type="CTD" id="100004842"/>
<sequence>MSQVLTVDAILFGMLVLSGILGNILVIYVVFQSANEKPSRHVPASDLILVNISLANLLSSLFRTMPIFMSDLGLDVKLPPGWCRLLMLLWVWWRAVGCWATLVLSAFQCVTMRRQQVMVGPLVQRRERRHVHIALALVWGANLAFSLPALIYGTHVHDNSTTELMVISCTTRPLLGCVWEFPTKEQGLAFASASLALNEVVPLVLMVTSNLIILHALAKHIRSVMAGGESGSSQQKELEKQVAIQRKAGHVIIALVSLFVGCWVLQVAAVTYYNHNGGMHAEGLLTVSQFSASLFMGFSPMVVTLGHGKLRRRIVAMIVWWTNKARCQRGHSDKRVTPETQISNIKQTQSQTKDNKVMKTHEIEKPNCLS</sequence>
<evidence type="ECO:0000256" key="7">
    <source>
        <dbReference type="ARBA" id="ARBA00023170"/>
    </source>
</evidence>
<evidence type="ECO:0000259" key="11">
    <source>
        <dbReference type="PROSITE" id="PS50262"/>
    </source>
</evidence>
<accession>A0AAY4AZR4</accession>
<feature type="transmembrane region" description="Helical" evidence="10">
    <location>
        <begin position="251"/>
        <end position="273"/>
    </location>
</feature>
<reference evidence="12" key="2">
    <citation type="submission" date="2025-08" db="UniProtKB">
        <authorList>
            <consortium name="Ensembl"/>
        </authorList>
    </citation>
    <scope>IDENTIFICATION</scope>
</reference>
<keyword evidence="5" id="KW-0297">G-protein coupled receptor</keyword>
<keyword evidence="13" id="KW-1185">Reference proteome</keyword>
<feature type="transmembrane region" description="Helical" evidence="10">
    <location>
        <begin position="47"/>
        <end position="69"/>
    </location>
</feature>
<dbReference type="GO" id="GO:0004930">
    <property type="term" value="F:G protein-coupled receptor activity"/>
    <property type="evidence" value="ECO:0007669"/>
    <property type="project" value="UniProtKB-KW"/>
</dbReference>
<dbReference type="InterPro" id="IPR017452">
    <property type="entry name" value="GPCR_Rhodpsn_7TM"/>
</dbReference>
<proteinExistence type="predicted"/>
<feature type="region of interest" description="Disordered" evidence="9">
    <location>
        <begin position="330"/>
        <end position="358"/>
    </location>
</feature>
<keyword evidence="8" id="KW-0807">Transducer</keyword>
<keyword evidence="3 10" id="KW-0812">Transmembrane</keyword>
<reference evidence="12 13" key="1">
    <citation type="submission" date="2020-06" db="EMBL/GenBank/DDBJ databases">
        <authorList>
            <consortium name="Wellcome Sanger Institute Data Sharing"/>
        </authorList>
    </citation>
    <scope>NUCLEOTIDE SEQUENCE [LARGE SCALE GENOMIC DNA]</scope>
</reference>
<name>A0AAY4AZR4_9TELE</name>
<evidence type="ECO:0000256" key="2">
    <source>
        <dbReference type="ARBA" id="ARBA00022606"/>
    </source>
</evidence>
<feature type="compositionally biased region" description="Polar residues" evidence="9">
    <location>
        <begin position="338"/>
        <end position="352"/>
    </location>
</feature>
<keyword evidence="6 10" id="KW-0472">Membrane</keyword>
<dbReference type="InterPro" id="IPR000276">
    <property type="entry name" value="GPCR_Rhodpsn"/>
</dbReference>
<evidence type="ECO:0000256" key="8">
    <source>
        <dbReference type="ARBA" id="ARBA00023224"/>
    </source>
</evidence>
<organism evidence="12 13">
    <name type="scientific">Denticeps clupeoides</name>
    <name type="common">denticle herring</name>
    <dbReference type="NCBI Taxonomy" id="299321"/>
    <lineage>
        <taxon>Eukaryota</taxon>
        <taxon>Metazoa</taxon>
        <taxon>Chordata</taxon>
        <taxon>Craniata</taxon>
        <taxon>Vertebrata</taxon>
        <taxon>Euteleostomi</taxon>
        <taxon>Actinopterygii</taxon>
        <taxon>Neopterygii</taxon>
        <taxon>Teleostei</taxon>
        <taxon>Clupei</taxon>
        <taxon>Clupeiformes</taxon>
        <taxon>Denticipitoidei</taxon>
        <taxon>Denticipitidae</taxon>
        <taxon>Denticeps</taxon>
    </lineage>
</organism>
<dbReference type="AlphaFoldDB" id="A0AAY4AZR4"/>
<keyword evidence="2" id="KW-0716">Sensory transduction</keyword>
<dbReference type="Pfam" id="PF00001">
    <property type="entry name" value="7tm_1"/>
    <property type="match status" value="1"/>
</dbReference>
<evidence type="ECO:0000256" key="5">
    <source>
        <dbReference type="ARBA" id="ARBA00023040"/>
    </source>
</evidence>
<feature type="transmembrane region" description="Helical" evidence="10">
    <location>
        <begin position="12"/>
        <end position="31"/>
    </location>
</feature>
<evidence type="ECO:0000256" key="9">
    <source>
        <dbReference type="SAM" id="MobiDB-lite"/>
    </source>
</evidence>
<evidence type="ECO:0000256" key="3">
    <source>
        <dbReference type="ARBA" id="ARBA00022692"/>
    </source>
</evidence>
<evidence type="ECO:0000313" key="13">
    <source>
        <dbReference type="Proteomes" id="UP000694580"/>
    </source>
</evidence>
<dbReference type="GO" id="GO:0016020">
    <property type="term" value="C:membrane"/>
    <property type="evidence" value="ECO:0007669"/>
    <property type="project" value="UniProtKB-SubCell"/>
</dbReference>
<dbReference type="PANTHER" id="PTHR11394">
    <property type="entry name" value="TASTE RECEPTOR TYPE 2"/>
    <property type="match status" value="1"/>
</dbReference>
<keyword evidence="7" id="KW-0675">Receptor</keyword>